<name>M3E9S2_9ACTN</name>
<proteinExistence type="predicted"/>
<accession>M3E9S2</accession>
<sequence>MRNSYKAVFHLVFLAPITPMGHGPALETVGTRPAIHRLCSHISHFSYRGPPQKRRLDL</sequence>
<protein>
    <submittedName>
        <fullName evidence="1">Uncharacterized protein</fullName>
    </submittedName>
</protein>
<dbReference type="Proteomes" id="UP000030760">
    <property type="component" value="Unassembled WGS sequence"/>
</dbReference>
<organism evidence="1 2">
    <name type="scientific">Streptomyces bottropensis ATCC 25435</name>
    <dbReference type="NCBI Taxonomy" id="1054862"/>
    <lineage>
        <taxon>Bacteria</taxon>
        <taxon>Bacillati</taxon>
        <taxon>Actinomycetota</taxon>
        <taxon>Actinomycetes</taxon>
        <taxon>Kitasatosporales</taxon>
        <taxon>Streptomycetaceae</taxon>
        <taxon>Streptomyces</taxon>
    </lineage>
</organism>
<reference evidence="2" key="1">
    <citation type="journal article" date="2013" name="Genome Announc.">
        <title>Draft Genome Sequence of Streptomyces bottropensis ATCC 25435, a Bottromycin-Producing Actinomycete.</title>
        <authorList>
            <person name="Zhang H."/>
            <person name="Zhou W."/>
            <person name="Zhuang Y."/>
            <person name="Liang X."/>
            <person name="Liu T."/>
        </authorList>
    </citation>
    <scope>NUCLEOTIDE SEQUENCE [LARGE SCALE GENOMIC DNA]</scope>
    <source>
        <strain evidence="2">ATCC 25435</strain>
    </source>
</reference>
<evidence type="ECO:0000313" key="2">
    <source>
        <dbReference type="Proteomes" id="UP000030760"/>
    </source>
</evidence>
<gene>
    <name evidence="1" type="ORF">SBD_5997</name>
</gene>
<dbReference type="AlphaFoldDB" id="M3E9S2"/>
<dbReference type="EMBL" id="KB405094">
    <property type="protein sequence ID" value="EMF52921.1"/>
    <property type="molecule type" value="Genomic_DNA"/>
</dbReference>
<evidence type="ECO:0000313" key="1">
    <source>
        <dbReference type="EMBL" id="EMF52921.1"/>
    </source>
</evidence>